<dbReference type="Pfam" id="PF10235">
    <property type="entry name" value="Cript"/>
    <property type="match status" value="1"/>
</dbReference>
<evidence type="ECO:0000256" key="3">
    <source>
        <dbReference type="ARBA" id="ARBA00018615"/>
    </source>
</evidence>
<evidence type="ECO:0000259" key="10">
    <source>
        <dbReference type="Pfam" id="PF17780"/>
    </source>
</evidence>
<feature type="region of interest" description="Disordered" evidence="9">
    <location>
        <begin position="225"/>
        <end position="247"/>
    </location>
</feature>
<keyword evidence="7" id="KW-0508">mRNA splicing</keyword>
<evidence type="ECO:0000256" key="2">
    <source>
        <dbReference type="ARBA" id="ARBA00009021"/>
    </source>
</evidence>
<organism evidence="11 12">
    <name type="scientific">Bathycoccus prasinos</name>
    <dbReference type="NCBI Taxonomy" id="41875"/>
    <lineage>
        <taxon>Eukaryota</taxon>
        <taxon>Viridiplantae</taxon>
        <taxon>Chlorophyta</taxon>
        <taxon>Mamiellophyceae</taxon>
        <taxon>Mamiellales</taxon>
        <taxon>Bathycoccaceae</taxon>
        <taxon>Bathycoccus</taxon>
    </lineage>
</organism>
<comment type="subcellular location">
    <subcellularLocation>
        <location evidence="1">Cytoplasm</location>
    </subcellularLocation>
</comment>
<evidence type="ECO:0000313" key="11">
    <source>
        <dbReference type="EMBL" id="CCO15373.1"/>
    </source>
</evidence>
<evidence type="ECO:0000256" key="7">
    <source>
        <dbReference type="ARBA" id="ARBA00023187"/>
    </source>
</evidence>
<evidence type="ECO:0000256" key="4">
    <source>
        <dbReference type="ARBA" id="ARBA00022490"/>
    </source>
</evidence>
<dbReference type="GO" id="GO:0005681">
    <property type="term" value="C:spliceosomal complex"/>
    <property type="evidence" value="ECO:0007669"/>
    <property type="project" value="UniProtKB-KW"/>
</dbReference>
<dbReference type="GO" id="GO:0005737">
    <property type="term" value="C:cytoplasm"/>
    <property type="evidence" value="ECO:0007669"/>
    <property type="project" value="UniProtKB-SubCell"/>
</dbReference>
<feature type="compositionally biased region" description="Basic and acidic residues" evidence="9">
    <location>
        <begin position="141"/>
        <end position="161"/>
    </location>
</feature>
<accession>K8F1G9</accession>
<dbReference type="GO" id="GO:0006397">
    <property type="term" value="P:mRNA processing"/>
    <property type="evidence" value="ECO:0007669"/>
    <property type="project" value="UniProtKB-KW"/>
</dbReference>
<dbReference type="AlphaFoldDB" id="K8F1G9"/>
<dbReference type="KEGG" id="bpg:Bathy03g03540"/>
<evidence type="ECO:0000313" key="12">
    <source>
        <dbReference type="Proteomes" id="UP000198341"/>
    </source>
</evidence>
<name>K8F1G9_9CHLO</name>
<evidence type="ECO:0000256" key="6">
    <source>
        <dbReference type="ARBA" id="ARBA00022728"/>
    </source>
</evidence>
<evidence type="ECO:0000256" key="9">
    <source>
        <dbReference type="SAM" id="MobiDB-lite"/>
    </source>
</evidence>
<dbReference type="STRING" id="41875.K8F1G9"/>
<dbReference type="EMBL" id="FO082276">
    <property type="protein sequence ID" value="CCO15373.1"/>
    <property type="molecule type" value="Genomic_DNA"/>
</dbReference>
<dbReference type="RefSeq" id="XP_007513936.1">
    <property type="nucleotide sequence ID" value="XM_007513874.1"/>
</dbReference>
<feature type="domain" description="OCRE" evidence="10">
    <location>
        <begin position="186"/>
        <end position="228"/>
    </location>
</feature>
<dbReference type="GO" id="GO:0008380">
    <property type="term" value="P:RNA splicing"/>
    <property type="evidence" value="ECO:0007669"/>
    <property type="project" value="UniProtKB-KW"/>
</dbReference>
<dbReference type="GeneID" id="19016891"/>
<dbReference type="Pfam" id="PF17780">
    <property type="entry name" value="OCRE"/>
    <property type="match status" value="1"/>
</dbReference>
<dbReference type="GO" id="GO:0031122">
    <property type="term" value="P:cytoplasmic microtubule organization"/>
    <property type="evidence" value="ECO:0007669"/>
    <property type="project" value="TreeGrafter"/>
</dbReference>
<dbReference type="OrthoDB" id="191651at2759"/>
<comment type="similarity">
    <text evidence="2">Belongs to the CRIPT family.</text>
</comment>
<dbReference type="PANTHER" id="PTHR11805">
    <property type="entry name" value="CYSTEINE-RICH PDZ-BINDING PROTEIN"/>
    <property type="match status" value="1"/>
</dbReference>
<evidence type="ECO:0000256" key="5">
    <source>
        <dbReference type="ARBA" id="ARBA00022664"/>
    </source>
</evidence>
<sequence length="247" mass="28175">MVCAKCEVKLKRVITPDPWMQKVNASAKSSGTTSTKLNENKALSSSKNYVLGSQQCQVCKKSLHQPGLFCQPCAFQQGKCAMCGVEVQDVSMHNVGGDLERKLREKTTREKSEKLMKLEKLEEERDKEEEEKRERKKRKREEKEKEKEESKEKGEEEKTVAKIEPTGATNLVGSLLQQSAGSTTPTTSWQYDGKSGYYFDASKMQYYDPKTKLYFCCRTNKWLKPENEKPKNGTFKSGARKPDKFGL</sequence>
<keyword evidence="4" id="KW-0963">Cytoplasm</keyword>
<keyword evidence="6" id="KW-0747">Spliceosome</keyword>
<reference evidence="11 12" key="1">
    <citation type="submission" date="2011-10" db="EMBL/GenBank/DDBJ databases">
        <authorList>
            <person name="Genoscope - CEA"/>
        </authorList>
    </citation>
    <scope>NUCLEOTIDE SEQUENCE [LARGE SCALE GENOMIC DNA]</scope>
    <source>
        <strain evidence="11 12">RCC 1105</strain>
    </source>
</reference>
<gene>
    <name evidence="11" type="ORF">Bathy03g03540</name>
</gene>
<dbReference type="CDD" id="cd16165">
    <property type="entry name" value="OCRE_ZOP1_plant"/>
    <property type="match status" value="1"/>
</dbReference>
<dbReference type="InterPro" id="IPR041591">
    <property type="entry name" value="OCRE"/>
</dbReference>
<dbReference type="PANTHER" id="PTHR11805:SF1">
    <property type="entry name" value="CYSTEINE-RICH PDZ-BINDING PROTEIN"/>
    <property type="match status" value="1"/>
</dbReference>
<dbReference type="InterPro" id="IPR035622">
    <property type="entry name" value="ZOP1_OCRE"/>
</dbReference>
<protein>
    <recommendedName>
        <fullName evidence="3">Cysteine-rich PDZ-binding protein</fullName>
    </recommendedName>
    <alternativeName>
        <fullName evidence="8">Cysteine-rich interactor of PDZ three</fullName>
    </alternativeName>
</protein>
<dbReference type="InterPro" id="IPR019367">
    <property type="entry name" value="PDZ-binding_CRIPT"/>
</dbReference>
<feature type="region of interest" description="Disordered" evidence="9">
    <location>
        <begin position="122"/>
        <end position="170"/>
    </location>
</feature>
<dbReference type="eggNOG" id="KOG3476">
    <property type="taxonomic scope" value="Eukaryota"/>
</dbReference>
<keyword evidence="12" id="KW-1185">Reference proteome</keyword>
<evidence type="ECO:0000256" key="8">
    <source>
        <dbReference type="ARBA" id="ARBA00032518"/>
    </source>
</evidence>
<keyword evidence="5" id="KW-0507">mRNA processing</keyword>
<dbReference type="Proteomes" id="UP000198341">
    <property type="component" value="Chromosome 3"/>
</dbReference>
<dbReference type="GO" id="GO:0008017">
    <property type="term" value="F:microtubule binding"/>
    <property type="evidence" value="ECO:0007669"/>
    <property type="project" value="TreeGrafter"/>
</dbReference>
<evidence type="ECO:0000256" key="1">
    <source>
        <dbReference type="ARBA" id="ARBA00004496"/>
    </source>
</evidence>
<proteinExistence type="inferred from homology"/>